<dbReference type="EMBL" id="FWEW01000083">
    <property type="protein sequence ID" value="SLM33654.1"/>
    <property type="molecule type" value="Genomic_DNA"/>
</dbReference>
<dbReference type="GO" id="GO:0032259">
    <property type="term" value="P:methylation"/>
    <property type="evidence" value="ECO:0007669"/>
    <property type="project" value="UniProtKB-KW"/>
</dbReference>
<feature type="domain" description="Methyltransferase" evidence="1">
    <location>
        <begin position="147"/>
        <end position="382"/>
    </location>
</feature>
<dbReference type="AlphaFoldDB" id="A0A1W5CRZ3"/>
<dbReference type="PANTHER" id="PTHR12496:SF0">
    <property type="entry name" value="METHYLTRANSFERASE DOMAIN-CONTAINING PROTEIN"/>
    <property type="match status" value="1"/>
</dbReference>
<evidence type="ECO:0000313" key="3">
    <source>
        <dbReference type="Proteomes" id="UP000192927"/>
    </source>
</evidence>
<dbReference type="InterPro" id="IPR052220">
    <property type="entry name" value="METTL25"/>
</dbReference>
<dbReference type="Proteomes" id="UP000192927">
    <property type="component" value="Unassembled WGS sequence"/>
</dbReference>
<dbReference type="InterPro" id="IPR025714">
    <property type="entry name" value="Methyltranfer_dom"/>
</dbReference>
<evidence type="ECO:0000259" key="1">
    <source>
        <dbReference type="Pfam" id="PF13679"/>
    </source>
</evidence>
<keyword evidence="2" id="KW-0808">Transferase</keyword>
<name>A0A1W5CRZ3_9LECA</name>
<protein>
    <submittedName>
        <fullName evidence="2">Methyltransferase domain</fullName>
    </submittedName>
</protein>
<organism evidence="2 3">
    <name type="scientific">Lasallia pustulata</name>
    <dbReference type="NCBI Taxonomy" id="136370"/>
    <lineage>
        <taxon>Eukaryota</taxon>
        <taxon>Fungi</taxon>
        <taxon>Dikarya</taxon>
        <taxon>Ascomycota</taxon>
        <taxon>Pezizomycotina</taxon>
        <taxon>Lecanoromycetes</taxon>
        <taxon>OSLEUM clade</taxon>
        <taxon>Umbilicariomycetidae</taxon>
        <taxon>Umbilicariales</taxon>
        <taxon>Umbilicariaceae</taxon>
        <taxon>Lasallia</taxon>
    </lineage>
</organism>
<evidence type="ECO:0000313" key="2">
    <source>
        <dbReference type="EMBL" id="SLM33654.1"/>
    </source>
</evidence>
<keyword evidence="2" id="KW-0489">Methyltransferase</keyword>
<dbReference type="GO" id="GO:0008168">
    <property type="term" value="F:methyltransferase activity"/>
    <property type="evidence" value="ECO:0007669"/>
    <property type="project" value="UniProtKB-KW"/>
</dbReference>
<dbReference type="Pfam" id="PF13679">
    <property type="entry name" value="Methyltransf_32"/>
    <property type="match status" value="1"/>
</dbReference>
<reference evidence="3" key="1">
    <citation type="submission" date="2017-03" db="EMBL/GenBank/DDBJ databases">
        <authorList>
            <person name="Sharma R."/>
            <person name="Thines M."/>
        </authorList>
    </citation>
    <scope>NUCLEOTIDE SEQUENCE [LARGE SCALE GENOMIC DNA]</scope>
</reference>
<sequence>MKTQLPLPPGYTEVDDYVEALLSFVTSSDLLQKLCGGVHILDFLTREPDLYNAILRKEWRDWFQSVDISDILDLLMREDVKPLMTLYGYDDCKLLPWRGHPLPPLTFLNYINDVRKHSLDRTFKSGGDLELRIPALVRNVSVGMKPKKIHEVENFASYIDKLTKDLAHSSPYDITHIVDFGSGQNYLGRTLASKPYNKHIIAVESKQLNIDGAMGMDITAKLAKKDKIMRNKKEYRREESARKGDNGLRTIYSETAITQQDSSPPYGDTPIATDGISPPAHTALSTEGGGSIQYFEHLIGNGDLETVCKQIRPSSKDIQVGECRYSDGVPHTNRKSSEALQLMVISLHSCGNLLHHGLRSLILNPCVKTVAMVGCCYNLVTERLGPPTFKLPTLRPPHTRLDRTSSTCDPHGFPMSERLARFQHKHGEGIRLNITARMMAVQAPQSWTAMKSEAFFTRHFYRALLQRIFLDRGVVEKPTAEDDAVGGGSPRGWSGAGQPIVIGSLRKACYTSFTAYVRGAVAKIAMDQERGSFLAERMAGLTDEEIEAYEGNYKAKRKELSIVWSLMAFSAGVVESTIVVDRWLYLREQKEVKDCWVEVVFDYRESPRNLVVCAVKH</sequence>
<proteinExistence type="predicted"/>
<accession>A0A1W5CRZ3</accession>
<dbReference type="PANTHER" id="PTHR12496">
    <property type="entry name" value="CGI-41 METHYLTRANSFERASE"/>
    <property type="match status" value="1"/>
</dbReference>
<keyword evidence="3" id="KW-1185">Reference proteome</keyword>